<evidence type="ECO:0000256" key="4">
    <source>
        <dbReference type="ARBA" id="ARBA00022525"/>
    </source>
</evidence>
<dbReference type="InParanoid" id="A0A1X7T5E6"/>
<evidence type="ECO:0000256" key="7">
    <source>
        <dbReference type="ARBA" id="ARBA00023237"/>
    </source>
</evidence>
<dbReference type="EnsemblMetazoa" id="Aqu2.1.09605_001">
    <property type="protein sequence ID" value="Aqu2.1.09605_001"/>
    <property type="gene ID" value="Aqu2.1.09605"/>
</dbReference>
<dbReference type="AlphaFoldDB" id="A0A1X7T5E6"/>
<dbReference type="InterPro" id="IPR006626">
    <property type="entry name" value="PbH1"/>
</dbReference>
<protein>
    <recommendedName>
        <fullName evidence="9">Right handed beta helix domain-containing protein</fullName>
    </recommendedName>
</protein>
<dbReference type="InterPro" id="IPR012334">
    <property type="entry name" value="Pectin_lyas_fold"/>
</dbReference>
<dbReference type="NCBIfam" id="TIGR01376">
    <property type="entry name" value="POMP_repeat"/>
    <property type="match status" value="1"/>
</dbReference>
<keyword evidence="4" id="KW-0964">Secreted</keyword>
<keyword evidence="7" id="KW-0998">Cell outer membrane</keyword>
<evidence type="ECO:0008006" key="9">
    <source>
        <dbReference type="Google" id="ProtNLM"/>
    </source>
</evidence>
<organism evidence="8">
    <name type="scientific">Amphimedon queenslandica</name>
    <name type="common">Sponge</name>
    <dbReference type="NCBI Taxonomy" id="400682"/>
    <lineage>
        <taxon>Eukaryota</taxon>
        <taxon>Metazoa</taxon>
        <taxon>Porifera</taxon>
        <taxon>Demospongiae</taxon>
        <taxon>Heteroscleromorpha</taxon>
        <taxon>Haplosclerida</taxon>
        <taxon>Niphatidae</taxon>
        <taxon>Amphimedon</taxon>
    </lineage>
</organism>
<evidence type="ECO:0000256" key="3">
    <source>
        <dbReference type="ARBA" id="ARBA00004613"/>
    </source>
</evidence>
<dbReference type="SUPFAM" id="SSF51126">
    <property type="entry name" value="Pectin lyase-like"/>
    <property type="match status" value="1"/>
</dbReference>
<accession>A0A1X7T5E6</accession>
<keyword evidence="5" id="KW-0732">Signal</keyword>
<evidence type="ECO:0000256" key="6">
    <source>
        <dbReference type="ARBA" id="ARBA00023136"/>
    </source>
</evidence>
<dbReference type="GO" id="GO:0005576">
    <property type="term" value="C:extracellular region"/>
    <property type="evidence" value="ECO:0007669"/>
    <property type="project" value="UniProtKB-SubCell"/>
</dbReference>
<proteinExistence type="predicted"/>
<dbReference type="SMART" id="SM00710">
    <property type="entry name" value="PbH1"/>
    <property type="match status" value="4"/>
</dbReference>
<name>A0A1X7T5E6_AMPQE</name>
<evidence type="ECO:0000256" key="2">
    <source>
        <dbReference type="ARBA" id="ARBA00004442"/>
    </source>
</evidence>
<evidence type="ECO:0000256" key="5">
    <source>
        <dbReference type="ARBA" id="ARBA00022729"/>
    </source>
</evidence>
<comment type="subcellular location">
    <subcellularLocation>
        <location evidence="1">Cell envelope</location>
    </subcellularLocation>
    <subcellularLocation>
        <location evidence="2">Cell outer membrane</location>
    </subcellularLocation>
    <subcellularLocation>
        <location evidence="3">Secreted</location>
    </subcellularLocation>
</comment>
<dbReference type="Gene3D" id="2.160.20.10">
    <property type="entry name" value="Single-stranded right-handed beta-helix, Pectin lyase-like"/>
    <property type="match status" value="1"/>
</dbReference>
<dbReference type="InterPro" id="IPR011050">
    <property type="entry name" value="Pectin_lyase_fold/virulence"/>
</dbReference>
<reference evidence="8" key="1">
    <citation type="submission" date="2017-05" db="UniProtKB">
        <authorList>
            <consortium name="EnsemblMetazoa"/>
        </authorList>
    </citation>
    <scope>IDENTIFICATION</scope>
</reference>
<keyword evidence="6" id="KW-0472">Membrane</keyword>
<evidence type="ECO:0000313" key="8">
    <source>
        <dbReference type="EnsemblMetazoa" id="Aqu2.1.09605_001"/>
    </source>
</evidence>
<evidence type="ECO:0000256" key="1">
    <source>
        <dbReference type="ARBA" id="ARBA00004196"/>
    </source>
</evidence>
<dbReference type="InterPro" id="IPR003368">
    <property type="entry name" value="POMP_repeat"/>
</dbReference>
<sequence length="442" mass="47790">MQIYCVNIAITVNKRTETEESKISIGPQANSFVMILLLCILLHSVSSLNIRIDGDNENDSIECLTEQPQSSCQSLKYVADTINNTGNLTIEIISPTLSLQGSVIFTDINGLTINGQGTSISCRNGSIPYGNSGMVFDNCSNVKLNNFTIEHCGYENGQKYYGRQSVLFYNCKNFSISRVNFSDNNGHGLVLNDSSDGSIQQNIFTNNGIKHSDFLRAEKSNATGGGLHILQYNPYNNVIGIDANQFINNSATTIGGALYMDLSSCANLLLFITASNFLGNRAGTAGGAIGFIVHKLNCNYNGTKPFGYHIFLSGCSITNNKAKFGGGVAIQIVHYEASSDRKGIYQKKLRGKLFKATLYATDATVHLASKISFANNTGTALYAVNTRVHMASHAHIKFFNNTGDQGGAIFFGDGSTIDYNKRTTISSSLIYFSNNKALIGGA</sequence>
<dbReference type="Pfam" id="PF02415">
    <property type="entry name" value="Chlam_PMP"/>
    <property type="match status" value="1"/>
</dbReference>